<organism evidence="2 3">
    <name type="scientific">Williamsia limnetica</name>
    <dbReference type="NCBI Taxonomy" id="882452"/>
    <lineage>
        <taxon>Bacteria</taxon>
        <taxon>Bacillati</taxon>
        <taxon>Actinomycetota</taxon>
        <taxon>Actinomycetes</taxon>
        <taxon>Mycobacteriales</taxon>
        <taxon>Nocardiaceae</taxon>
        <taxon>Williamsia</taxon>
    </lineage>
</organism>
<dbReference type="AlphaFoldDB" id="A0A318RLB7"/>
<name>A0A318RLB7_WILLI</name>
<keyword evidence="3" id="KW-1185">Reference proteome</keyword>
<dbReference type="Pfam" id="PF12867">
    <property type="entry name" value="DinB_2"/>
    <property type="match status" value="1"/>
</dbReference>
<dbReference type="Gene3D" id="1.20.120.450">
    <property type="entry name" value="dinb family like domain"/>
    <property type="match status" value="1"/>
</dbReference>
<comment type="caution">
    <text evidence="2">The sequence shown here is derived from an EMBL/GenBank/DDBJ whole genome shotgun (WGS) entry which is preliminary data.</text>
</comment>
<sequence length="170" mass="18822">MKQSDILVDAFDRIHEVVHAVFEDLPPEALTYRIDPDANTIAWLVWHLTRVQDDHVAGVAGSEQVWTSNGWAERFGLPFDSSDIGYGQSSADVAAVPAERELLLGYHDATHKRTLEYLRSLSPADLDVVVDENWTPAVTLGVRLISVIADDLQHAGQAAYVAGVYRRLQS</sequence>
<evidence type="ECO:0000313" key="2">
    <source>
        <dbReference type="EMBL" id="PYE19113.1"/>
    </source>
</evidence>
<dbReference type="RefSeq" id="WP_110468367.1">
    <property type="nucleotide sequence ID" value="NZ_QJSP01000003.1"/>
</dbReference>
<feature type="domain" description="DinB-like" evidence="1">
    <location>
        <begin position="10"/>
        <end position="158"/>
    </location>
</feature>
<dbReference type="Proteomes" id="UP000247591">
    <property type="component" value="Unassembled WGS sequence"/>
</dbReference>
<dbReference type="InterPro" id="IPR034660">
    <property type="entry name" value="DinB/YfiT-like"/>
</dbReference>
<gene>
    <name evidence="2" type="ORF">DFR67_10323</name>
</gene>
<dbReference type="SUPFAM" id="SSF109854">
    <property type="entry name" value="DinB/YfiT-like putative metalloenzymes"/>
    <property type="match status" value="1"/>
</dbReference>
<dbReference type="InterPro" id="IPR024775">
    <property type="entry name" value="DinB-like"/>
</dbReference>
<dbReference type="OrthoDB" id="2363925at2"/>
<dbReference type="EMBL" id="QJSP01000003">
    <property type="protein sequence ID" value="PYE19113.1"/>
    <property type="molecule type" value="Genomic_DNA"/>
</dbReference>
<accession>A0A318RLB7</accession>
<evidence type="ECO:0000313" key="3">
    <source>
        <dbReference type="Proteomes" id="UP000247591"/>
    </source>
</evidence>
<protein>
    <submittedName>
        <fullName evidence="2">Uncharacterized protein DUF664</fullName>
    </submittedName>
</protein>
<reference evidence="2 3" key="1">
    <citation type="submission" date="2018-06" db="EMBL/GenBank/DDBJ databases">
        <title>Genomic Encyclopedia of Type Strains, Phase IV (KMG-IV): sequencing the most valuable type-strain genomes for metagenomic binning, comparative biology and taxonomic classification.</title>
        <authorList>
            <person name="Goeker M."/>
        </authorList>
    </citation>
    <scope>NUCLEOTIDE SEQUENCE [LARGE SCALE GENOMIC DNA]</scope>
    <source>
        <strain evidence="2 3">DSM 45521</strain>
    </source>
</reference>
<dbReference type="NCBIfam" id="NF047843">
    <property type="entry name" value="MST_Rv0443"/>
    <property type="match status" value="1"/>
</dbReference>
<proteinExistence type="predicted"/>
<evidence type="ECO:0000259" key="1">
    <source>
        <dbReference type="Pfam" id="PF12867"/>
    </source>
</evidence>